<dbReference type="InterPro" id="IPR052712">
    <property type="entry name" value="Acid_resist_chaperone_HdeD"/>
</dbReference>
<gene>
    <name evidence="2" type="ORF">C7B82_06755</name>
</gene>
<feature type="transmembrane region" description="Helical" evidence="1">
    <location>
        <begin position="96"/>
        <end position="118"/>
    </location>
</feature>
<evidence type="ECO:0000313" key="2">
    <source>
        <dbReference type="EMBL" id="PSB31907.1"/>
    </source>
</evidence>
<dbReference type="InterPro" id="IPR005325">
    <property type="entry name" value="DUF308_memb"/>
</dbReference>
<dbReference type="EMBL" id="PVWK01000031">
    <property type="protein sequence ID" value="PSB31907.1"/>
    <property type="molecule type" value="Genomic_DNA"/>
</dbReference>
<dbReference type="PANTHER" id="PTHR34989:SF1">
    <property type="entry name" value="PROTEIN HDED"/>
    <property type="match status" value="1"/>
</dbReference>
<keyword evidence="1" id="KW-0472">Membrane</keyword>
<dbReference type="Pfam" id="PF03729">
    <property type="entry name" value="DUF308"/>
    <property type="match status" value="1"/>
</dbReference>
<evidence type="ECO:0000313" key="3">
    <source>
        <dbReference type="Proteomes" id="UP000239576"/>
    </source>
</evidence>
<feature type="transmembrane region" description="Helical" evidence="1">
    <location>
        <begin position="69"/>
        <end position="90"/>
    </location>
</feature>
<evidence type="ECO:0008006" key="4">
    <source>
        <dbReference type="Google" id="ProtNLM"/>
    </source>
</evidence>
<sequence length="187" mass="20142">MSTGVSTNDIKSNLNGSIVVSVLLILLGIAAIAFPYFSTLAAETWIAWIILFSGISKLVYTFQTRQEGGFIWQLLLSLLYIGTAVLLLVYPLQGVLTLTLALGAFLLTEGVFEIVFAFQRRAQSNWVWSLANGLTTIVLGGLIFFEWPLNGPFAIGLLVGISIIFTGTSRILLAIAARSSLNASQPG</sequence>
<reference evidence="3" key="1">
    <citation type="submission" date="2018-02" db="EMBL/GenBank/DDBJ databases">
        <authorList>
            <person name="Moore K."/>
            <person name="Momper L."/>
        </authorList>
    </citation>
    <scope>NUCLEOTIDE SEQUENCE [LARGE SCALE GENOMIC DNA]</scope>
    <source>
        <strain evidence="3">ULC18</strain>
    </source>
</reference>
<protein>
    <recommendedName>
        <fullName evidence="4">HdeD family acid-resistance protein</fullName>
    </recommendedName>
</protein>
<dbReference type="RefSeq" id="WP_106255539.1">
    <property type="nucleotide sequence ID" value="NZ_CAWNSW010000125.1"/>
</dbReference>
<keyword evidence="1" id="KW-1133">Transmembrane helix</keyword>
<proteinExistence type="predicted"/>
<organism evidence="2 3">
    <name type="scientific">Stenomitos frigidus ULC18</name>
    <dbReference type="NCBI Taxonomy" id="2107698"/>
    <lineage>
        <taxon>Bacteria</taxon>
        <taxon>Bacillati</taxon>
        <taxon>Cyanobacteriota</taxon>
        <taxon>Cyanophyceae</taxon>
        <taxon>Leptolyngbyales</taxon>
        <taxon>Leptolyngbyaceae</taxon>
        <taxon>Stenomitos</taxon>
    </lineage>
</organism>
<feature type="transmembrane region" description="Helical" evidence="1">
    <location>
        <begin position="125"/>
        <end position="145"/>
    </location>
</feature>
<name>A0A2T1EGM0_9CYAN</name>
<accession>A0A2T1EGM0</accession>
<comment type="caution">
    <text evidence="2">The sequence shown here is derived from an EMBL/GenBank/DDBJ whole genome shotgun (WGS) entry which is preliminary data.</text>
</comment>
<dbReference type="PANTHER" id="PTHR34989">
    <property type="entry name" value="PROTEIN HDED"/>
    <property type="match status" value="1"/>
</dbReference>
<dbReference type="OrthoDB" id="9815400at2"/>
<keyword evidence="3" id="KW-1185">Reference proteome</keyword>
<feature type="transmembrane region" description="Helical" evidence="1">
    <location>
        <begin position="12"/>
        <end position="33"/>
    </location>
</feature>
<dbReference type="AlphaFoldDB" id="A0A2T1EGM0"/>
<keyword evidence="1" id="KW-0812">Transmembrane</keyword>
<evidence type="ECO:0000256" key="1">
    <source>
        <dbReference type="SAM" id="Phobius"/>
    </source>
</evidence>
<feature type="transmembrane region" description="Helical" evidence="1">
    <location>
        <begin position="45"/>
        <end position="62"/>
    </location>
</feature>
<dbReference type="GO" id="GO:0005886">
    <property type="term" value="C:plasma membrane"/>
    <property type="evidence" value="ECO:0007669"/>
    <property type="project" value="TreeGrafter"/>
</dbReference>
<dbReference type="Proteomes" id="UP000239576">
    <property type="component" value="Unassembled WGS sequence"/>
</dbReference>
<reference evidence="2 3" key="2">
    <citation type="submission" date="2018-03" db="EMBL/GenBank/DDBJ databases">
        <title>The ancient ancestry and fast evolution of plastids.</title>
        <authorList>
            <person name="Moore K.R."/>
            <person name="Magnabosco C."/>
            <person name="Momper L."/>
            <person name="Gold D.A."/>
            <person name="Bosak T."/>
            <person name="Fournier G.P."/>
        </authorList>
    </citation>
    <scope>NUCLEOTIDE SEQUENCE [LARGE SCALE GENOMIC DNA]</scope>
    <source>
        <strain evidence="2 3">ULC18</strain>
    </source>
</reference>
<feature type="transmembrane region" description="Helical" evidence="1">
    <location>
        <begin position="151"/>
        <end position="173"/>
    </location>
</feature>